<protein>
    <submittedName>
        <fullName evidence="1">Uncharacterized protein</fullName>
    </submittedName>
</protein>
<sequence length="21" mass="2655">MVRVRFWLIAVAILFLRRECY</sequence>
<proteinExistence type="predicted"/>
<dbReference type="AlphaFoldDB" id="A0A0E9R5T3"/>
<reference evidence="1" key="1">
    <citation type="submission" date="2014-11" db="EMBL/GenBank/DDBJ databases">
        <authorList>
            <person name="Amaro Gonzalez C."/>
        </authorList>
    </citation>
    <scope>NUCLEOTIDE SEQUENCE</scope>
</reference>
<name>A0A0E9R5T3_ANGAN</name>
<dbReference type="EMBL" id="GBXM01084108">
    <property type="protein sequence ID" value="JAH24469.1"/>
    <property type="molecule type" value="Transcribed_RNA"/>
</dbReference>
<evidence type="ECO:0000313" key="1">
    <source>
        <dbReference type="EMBL" id="JAH24469.1"/>
    </source>
</evidence>
<accession>A0A0E9R5T3</accession>
<reference evidence="1" key="2">
    <citation type="journal article" date="2015" name="Fish Shellfish Immunol.">
        <title>Early steps in the European eel (Anguilla anguilla)-Vibrio vulnificus interaction in the gills: Role of the RtxA13 toxin.</title>
        <authorList>
            <person name="Callol A."/>
            <person name="Pajuelo D."/>
            <person name="Ebbesson L."/>
            <person name="Teles M."/>
            <person name="MacKenzie S."/>
            <person name="Amaro C."/>
        </authorList>
    </citation>
    <scope>NUCLEOTIDE SEQUENCE</scope>
</reference>
<organism evidence="1">
    <name type="scientific">Anguilla anguilla</name>
    <name type="common">European freshwater eel</name>
    <name type="synonym">Muraena anguilla</name>
    <dbReference type="NCBI Taxonomy" id="7936"/>
    <lineage>
        <taxon>Eukaryota</taxon>
        <taxon>Metazoa</taxon>
        <taxon>Chordata</taxon>
        <taxon>Craniata</taxon>
        <taxon>Vertebrata</taxon>
        <taxon>Euteleostomi</taxon>
        <taxon>Actinopterygii</taxon>
        <taxon>Neopterygii</taxon>
        <taxon>Teleostei</taxon>
        <taxon>Anguilliformes</taxon>
        <taxon>Anguillidae</taxon>
        <taxon>Anguilla</taxon>
    </lineage>
</organism>